<evidence type="ECO:0000256" key="1">
    <source>
        <dbReference type="SAM" id="MobiDB-lite"/>
    </source>
</evidence>
<gene>
    <name evidence="2" type="ORF">HPP92_024864</name>
</gene>
<sequence>MRPVVWRRPGGDRPERKAGSKGAPTKFGEDKLHELYLEERKRGVLGAQLCWPEKRTLLGSPLEEEESGRRAGGIGERK</sequence>
<organism evidence="2 3">
    <name type="scientific">Vanilla planifolia</name>
    <name type="common">Vanilla</name>
    <dbReference type="NCBI Taxonomy" id="51239"/>
    <lineage>
        <taxon>Eukaryota</taxon>
        <taxon>Viridiplantae</taxon>
        <taxon>Streptophyta</taxon>
        <taxon>Embryophyta</taxon>
        <taxon>Tracheophyta</taxon>
        <taxon>Spermatophyta</taxon>
        <taxon>Magnoliopsida</taxon>
        <taxon>Liliopsida</taxon>
        <taxon>Asparagales</taxon>
        <taxon>Orchidaceae</taxon>
        <taxon>Vanilloideae</taxon>
        <taxon>Vanilleae</taxon>
        <taxon>Vanilla</taxon>
    </lineage>
</organism>
<accession>A0A835UBK1</accession>
<feature type="compositionally biased region" description="Basic and acidic residues" evidence="1">
    <location>
        <begin position="9"/>
        <end position="18"/>
    </location>
</feature>
<proteinExistence type="predicted"/>
<dbReference type="AlphaFoldDB" id="A0A835UBK1"/>
<dbReference type="OrthoDB" id="1880841at2759"/>
<dbReference type="Proteomes" id="UP000636800">
    <property type="component" value="Chromosome 13"/>
</dbReference>
<evidence type="ECO:0000313" key="3">
    <source>
        <dbReference type="Proteomes" id="UP000636800"/>
    </source>
</evidence>
<reference evidence="2 3" key="1">
    <citation type="journal article" date="2020" name="Nat. Food">
        <title>A phased Vanilla planifolia genome enables genetic improvement of flavour and production.</title>
        <authorList>
            <person name="Hasing T."/>
            <person name="Tang H."/>
            <person name="Brym M."/>
            <person name="Khazi F."/>
            <person name="Huang T."/>
            <person name="Chambers A.H."/>
        </authorList>
    </citation>
    <scope>NUCLEOTIDE SEQUENCE [LARGE SCALE GENOMIC DNA]</scope>
    <source>
        <tissue evidence="2">Leaf</tissue>
    </source>
</reference>
<name>A0A835UBK1_VANPL</name>
<feature type="region of interest" description="Disordered" evidence="1">
    <location>
        <begin position="1"/>
        <end position="27"/>
    </location>
</feature>
<comment type="caution">
    <text evidence="2">The sequence shown here is derived from an EMBL/GenBank/DDBJ whole genome shotgun (WGS) entry which is preliminary data.</text>
</comment>
<evidence type="ECO:0000313" key="2">
    <source>
        <dbReference type="EMBL" id="KAG0455572.1"/>
    </source>
</evidence>
<protein>
    <submittedName>
        <fullName evidence="2">Uncharacterized protein</fullName>
    </submittedName>
</protein>
<keyword evidence="3" id="KW-1185">Reference proteome</keyword>
<feature type="region of interest" description="Disordered" evidence="1">
    <location>
        <begin position="59"/>
        <end position="78"/>
    </location>
</feature>
<dbReference type="EMBL" id="JADCNL010000013">
    <property type="protein sequence ID" value="KAG0455572.1"/>
    <property type="molecule type" value="Genomic_DNA"/>
</dbReference>